<protein>
    <recommendedName>
        <fullName evidence="3">4-oxalocrotonate tautomerase-like domain-containing protein</fullName>
    </recommendedName>
</protein>
<organism evidence="4">
    <name type="scientific">marine sediment metagenome</name>
    <dbReference type="NCBI Taxonomy" id="412755"/>
    <lineage>
        <taxon>unclassified sequences</taxon>
        <taxon>metagenomes</taxon>
        <taxon>ecological metagenomes</taxon>
    </lineage>
</organism>
<dbReference type="GO" id="GO:0016853">
    <property type="term" value="F:isomerase activity"/>
    <property type="evidence" value="ECO:0007669"/>
    <property type="project" value="UniProtKB-KW"/>
</dbReference>
<comment type="caution">
    <text evidence="4">The sequence shown here is derived from an EMBL/GenBank/DDBJ whole genome shotgun (WGS) entry which is preliminary data.</text>
</comment>
<evidence type="ECO:0000313" key="4">
    <source>
        <dbReference type="EMBL" id="KKN50075.1"/>
    </source>
</evidence>
<gene>
    <name evidence="4" type="ORF">LCGC14_0636260</name>
</gene>
<evidence type="ECO:0000256" key="1">
    <source>
        <dbReference type="ARBA" id="ARBA00006723"/>
    </source>
</evidence>
<accession>A0A0F9R0D3</accession>
<dbReference type="AlphaFoldDB" id="A0A0F9R0D3"/>
<dbReference type="SUPFAM" id="SSF55331">
    <property type="entry name" value="Tautomerase/MIF"/>
    <property type="match status" value="1"/>
</dbReference>
<dbReference type="Gene3D" id="3.30.429.10">
    <property type="entry name" value="Macrophage Migration Inhibitory Factor"/>
    <property type="match status" value="1"/>
</dbReference>
<reference evidence="4" key="1">
    <citation type="journal article" date="2015" name="Nature">
        <title>Complex archaea that bridge the gap between prokaryotes and eukaryotes.</title>
        <authorList>
            <person name="Spang A."/>
            <person name="Saw J.H."/>
            <person name="Jorgensen S.L."/>
            <person name="Zaremba-Niedzwiedzka K."/>
            <person name="Martijn J."/>
            <person name="Lind A.E."/>
            <person name="van Eijk R."/>
            <person name="Schleper C."/>
            <person name="Guy L."/>
            <person name="Ettema T.J."/>
        </authorList>
    </citation>
    <scope>NUCLEOTIDE SEQUENCE</scope>
</reference>
<sequence length="87" mass="10136">MCWIFRFLHIRCKTLEYIFKAIYMKGVKMPYISIETFEGKTVEQKKALIQEVTKAVTSTLNVPPESVWIVIKDVPRCNWGEKGQPIS</sequence>
<proteinExistence type="inferred from homology"/>
<dbReference type="EMBL" id="LAZR01001134">
    <property type="protein sequence ID" value="KKN50075.1"/>
    <property type="molecule type" value="Genomic_DNA"/>
</dbReference>
<keyword evidence="2" id="KW-0413">Isomerase</keyword>
<dbReference type="InterPro" id="IPR014347">
    <property type="entry name" value="Tautomerase/MIF_sf"/>
</dbReference>
<comment type="similarity">
    <text evidence="1">Belongs to the 4-oxalocrotonate tautomerase family.</text>
</comment>
<dbReference type="InterPro" id="IPR004370">
    <property type="entry name" value="4-OT-like_dom"/>
</dbReference>
<dbReference type="PANTHER" id="PTHR35530">
    <property type="entry name" value="TAUTOMERASE-RELATED"/>
    <property type="match status" value="1"/>
</dbReference>
<dbReference type="PANTHER" id="PTHR35530:SF1">
    <property type="entry name" value="2-HYDROXYMUCONATE TAUTOMERASE"/>
    <property type="match status" value="1"/>
</dbReference>
<evidence type="ECO:0000259" key="3">
    <source>
        <dbReference type="Pfam" id="PF01361"/>
    </source>
</evidence>
<dbReference type="Pfam" id="PF01361">
    <property type="entry name" value="Tautomerase"/>
    <property type="match status" value="1"/>
</dbReference>
<name>A0A0F9R0D3_9ZZZZ</name>
<evidence type="ECO:0000256" key="2">
    <source>
        <dbReference type="ARBA" id="ARBA00023235"/>
    </source>
</evidence>
<feature type="domain" description="4-oxalocrotonate tautomerase-like" evidence="3">
    <location>
        <begin position="30"/>
        <end position="86"/>
    </location>
</feature>